<gene>
    <name evidence="2" type="ORF">N5I32_12785</name>
</gene>
<organism evidence="2 3">
    <name type="scientific">Albidovulum sediminis</name>
    <dbReference type="NCBI Taxonomy" id="3066345"/>
    <lineage>
        <taxon>Bacteria</taxon>
        <taxon>Pseudomonadati</taxon>
        <taxon>Pseudomonadota</taxon>
        <taxon>Alphaproteobacteria</taxon>
        <taxon>Rhodobacterales</taxon>
        <taxon>Paracoccaceae</taxon>
        <taxon>Albidovulum</taxon>
    </lineage>
</organism>
<name>A0ABT2NNB2_9RHOB</name>
<keyword evidence="3" id="KW-1185">Reference proteome</keyword>
<comment type="caution">
    <text evidence="2">The sequence shown here is derived from an EMBL/GenBank/DDBJ whole genome shotgun (WGS) entry which is preliminary data.</text>
</comment>
<proteinExistence type="predicted"/>
<dbReference type="EMBL" id="JAOCQF010000002">
    <property type="protein sequence ID" value="MCT8330396.1"/>
    <property type="molecule type" value="Genomic_DNA"/>
</dbReference>
<accession>A0ABT2NNB2</accession>
<evidence type="ECO:0000313" key="2">
    <source>
        <dbReference type="EMBL" id="MCT8330396.1"/>
    </source>
</evidence>
<reference evidence="3" key="1">
    <citation type="submission" date="2023-07" db="EMBL/GenBank/DDBJ databases">
        <title>Defluviimonas sediminis sp. nov., isolated from mangrove sediment.</title>
        <authorList>
            <person name="Liu L."/>
            <person name="Li J."/>
            <person name="Huang Y."/>
            <person name="Pan J."/>
            <person name="Li M."/>
        </authorList>
    </citation>
    <scope>NUCLEOTIDE SEQUENCE [LARGE SCALE GENOMIC DNA]</scope>
    <source>
        <strain evidence="3">FT324</strain>
    </source>
</reference>
<evidence type="ECO:0000313" key="3">
    <source>
        <dbReference type="Proteomes" id="UP001205601"/>
    </source>
</evidence>
<dbReference type="RefSeq" id="WP_261496263.1">
    <property type="nucleotide sequence ID" value="NZ_JAOCQF010000002.1"/>
</dbReference>
<sequence>MRQAAVLLAIFLAFPAVAETEDGDVGEGFSLLEEGARIIMRSMLDDLGPKLDEMRDGLEGAMSEIEPHLTELFDMIGDLRNYEAPERLPNGDIILRRKPPEAPIEFGPNGEVEI</sequence>
<evidence type="ECO:0000256" key="1">
    <source>
        <dbReference type="SAM" id="SignalP"/>
    </source>
</evidence>
<feature type="chain" id="PRO_5045446633" evidence="1">
    <location>
        <begin position="19"/>
        <end position="114"/>
    </location>
</feature>
<keyword evidence="1" id="KW-0732">Signal</keyword>
<feature type="signal peptide" evidence="1">
    <location>
        <begin position="1"/>
        <end position="18"/>
    </location>
</feature>
<dbReference type="Proteomes" id="UP001205601">
    <property type="component" value="Unassembled WGS sequence"/>
</dbReference>
<protein>
    <submittedName>
        <fullName evidence="2">AAA+ family ATPase</fullName>
    </submittedName>
</protein>